<dbReference type="InterPro" id="IPR027396">
    <property type="entry name" value="DsrEFH-like"/>
</dbReference>
<dbReference type="EMBL" id="AP024238">
    <property type="protein sequence ID" value="BCO27223.1"/>
    <property type="molecule type" value="Genomic_DNA"/>
</dbReference>
<name>A0ABN6D6N0_9BURK</name>
<reference evidence="1 2" key="1">
    <citation type="journal article" date="2021" name="Microbiol. Spectr.">
        <title>A Single Bacterium Capable of Oxidation and Reduction of Iron at Circumneutral pH.</title>
        <authorList>
            <person name="Kato S."/>
            <person name="Ohkuma M."/>
        </authorList>
    </citation>
    <scope>NUCLEOTIDE SEQUENCE [LARGE SCALE GENOMIC DNA]</scope>
    <source>
        <strain evidence="1 2">MIZ03</strain>
    </source>
</reference>
<keyword evidence="2" id="KW-1185">Reference proteome</keyword>
<dbReference type="PANTHER" id="PTHR37526:SF1">
    <property type="entry name" value="PROTEIN TUSB"/>
    <property type="match status" value="1"/>
</dbReference>
<dbReference type="Gene3D" id="3.40.1260.10">
    <property type="entry name" value="DsrEFH-like"/>
    <property type="match status" value="1"/>
</dbReference>
<protein>
    <submittedName>
        <fullName evidence="1">Protein TusB</fullName>
    </submittedName>
</protein>
<accession>A0ABN6D6N0</accession>
<evidence type="ECO:0000313" key="1">
    <source>
        <dbReference type="EMBL" id="BCO27223.1"/>
    </source>
</evidence>
<dbReference type="SUPFAM" id="SSF75169">
    <property type="entry name" value="DsrEFH-like"/>
    <property type="match status" value="1"/>
</dbReference>
<dbReference type="InterPro" id="IPR007215">
    <property type="entry name" value="Sulphur_relay_TusB/DsrH"/>
</dbReference>
<evidence type="ECO:0000313" key="2">
    <source>
        <dbReference type="Proteomes" id="UP000824366"/>
    </source>
</evidence>
<sequence>MLHIINKSPFEKNTLDTCLRLAQPGHALLLIEDGIYAATQGSAAQERMTQACANLSVFVLQPDLDARGMSAKLMPGVNLVDYGGFVDLVEKYDTSHSWL</sequence>
<dbReference type="RefSeq" id="WP_223911951.1">
    <property type="nucleotide sequence ID" value="NZ_AP024238.1"/>
</dbReference>
<gene>
    <name evidence="1" type="ORF">MIZ03_2111</name>
</gene>
<proteinExistence type="predicted"/>
<dbReference type="Pfam" id="PF04077">
    <property type="entry name" value="DsrH"/>
    <property type="match status" value="1"/>
</dbReference>
<dbReference type="Proteomes" id="UP000824366">
    <property type="component" value="Chromosome"/>
</dbReference>
<dbReference type="NCBIfam" id="TIGR03011">
    <property type="entry name" value="sulf_tusB_dsrH"/>
    <property type="match status" value="1"/>
</dbReference>
<organism evidence="1 2">
    <name type="scientific">Rhodoferax lithotrophicus</name>
    <dbReference type="NCBI Taxonomy" id="2798804"/>
    <lineage>
        <taxon>Bacteria</taxon>
        <taxon>Pseudomonadati</taxon>
        <taxon>Pseudomonadota</taxon>
        <taxon>Betaproteobacteria</taxon>
        <taxon>Burkholderiales</taxon>
        <taxon>Comamonadaceae</taxon>
        <taxon>Rhodoferax</taxon>
    </lineage>
</organism>
<dbReference type="PANTHER" id="PTHR37526">
    <property type="entry name" value="PROTEIN TUSB"/>
    <property type="match status" value="1"/>
</dbReference>